<accession>A0A2S0MA90</accession>
<dbReference type="InterPro" id="IPR022741">
    <property type="entry name" value="Phage_B103_Gp8"/>
</dbReference>
<keyword evidence="2" id="KW-0945">Host-virus interaction</keyword>
<protein>
    <submittedName>
        <fullName evidence="3">Uncharacterized protein</fullName>
    </submittedName>
</protein>
<organism evidence="3 4">
    <name type="scientific">Megasphaera elsdenii</name>
    <dbReference type="NCBI Taxonomy" id="907"/>
    <lineage>
        <taxon>Bacteria</taxon>
        <taxon>Bacillati</taxon>
        <taxon>Bacillota</taxon>
        <taxon>Negativicutes</taxon>
        <taxon>Veillonellales</taxon>
        <taxon>Veillonellaceae</taxon>
        <taxon>Megasphaera</taxon>
    </lineage>
</organism>
<dbReference type="Proteomes" id="UP000238358">
    <property type="component" value="Chromosome"/>
</dbReference>
<evidence type="ECO:0000313" key="3">
    <source>
        <dbReference type="EMBL" id="AVO28385.1"/>
    </source>
</evidence>
<proteinExistence type="predicted"/>
<gene>
    <name evidence="3" type="ORF">C6Y28_08120</name>
</gene>
<reference evidence="3 4" key="1">
    <citation type="journal article" date="2018" name="Genome Announc.">
        <title>Complete genomes of two Megasphaera elsdenii strains, NCIMB 702410 and ATCC 25940.</title>
        <authorList>
            <person name="Hatmaker E.A."/>
            <person name="O'Dell K."/>
            <person name="Riley L.A."/>
            <person name="Klingeman D.M."/>
            <person name="Guss A.M."/>
        </authorList>
    </citation>
    <scope>NUCLEOTIDE SEQUENCE [LARGE SCALE GENOMIC DNA]</scope>
    <source>
        <strain evidence="3 4">NCIMB702410</strain>
    </source>
</reference>
<dbReference type="AlphaFoldDB" id="A0A2S0MA90"/>
<name>A0A2S0MA90_MEGEL</name>
<evidence type="ECO:0000313" key="4">
    <source>
        <dbReference type="Proteomes" id="UP000238358"/>
    </source>
</evidence>
<evidence type="ECO:0000256" key="1">
    <source>
        <dbReference type="ARBA" id="ARBA00004328"/>
    </source>
</evidence>
<comment type="subcellular location">
    <subcellularLocation>
        <location evidence="1">Virion</location>
    </subcellularLocation>
</comment>
<dbReference type="Pfam" id="PF11133">
    <property type="entry name" value="Phage_head_fibr"/>
    <property type="match status" value="1"/>
</dbReference>
<dbReference type="OrthoDB" id="1975049at2"/>
<sequence>MALIDKICRVSNLDYFLTQIKKLFVSKESGKGLSTNDYSTDEKNKLAGIQTGANNYTLPKASATALGGVKVGAGLTIATDGALSASGTDLTPYAKISDLAVVAKSGKYSDLSGTPATLKNPAAITFTGAATGTYDGSAAVSVTIPAIPTKLSAFQNDAGYVTSSNAEATYAKKSDITTVFRYRGSVDTYADLPVNGVQVGDTYNITAADASHSINAGDNVSWNGNSWDNLAGIVDLSAYAKSSDVANTYMKTADYPMATDADILALFTDD</sequence>
<evidence type="ECO:0000256" key="2">
    <source>
        <dbReference type="ARBA" id="ARBA00022581"/>
    </source>
</evidence>
<dbReference type="EMBL" id="CP027569">
    <property type="protein sequence ID" value="AVO28385.1"/>
    <property type="molecule type" value="Genomic_DNA"/>
</dbReference>